<dbReference type="EMBL" id="JACCJB010000004">
    <property type="protein sequence ID" value="KAF6228413.1"/>
    <property type="molecule type" value="Genomic_DNA"/>
</dbReference>
<accession>A0A8H6CRS8</accession>
<dbReference type="RefSeq" id="XP_037156347.1">
    <property type="nucleotide sequence ID" value="XM_037299011.1"/>
</dbReference>
<gene>
    <name evidence="3" type="ORF">HO133_008143</name>
</gene>
<proteinExistence type="predicted"/>
<dbReference type="AlphaFoldDB" id="A0A8H6CRS8"/>
<feature type="coiled-coil region" evidence="1">
    <location>
        <begin position="110"/>
        <end position="144"/>
    </location>
</feature>
<evidence type="ECO:0000313" key="3">
    <source>
        <dbReference type="EMBL" id="KAF6228413.1"/>
    </source>
</evidence>
<name>A0A8H6CRS8_9LECA</name>
<evidence type="ECO:0000256" key="1">
    <source>
        <dbReference type="SAM" id="Coils"/>
    </source>
</evidence>
<protein>
    <submittedName>
        <fullName evidence="3">Uncharacterized protein</fullName>
    </submittedName>
</protein>
<keyword evidence="1" id="KW-0175">Coiled coil</keyword>
<keyword evidence="4" id="KW-1185">Reference proteome</keyword>
<dbReference type="GeneID" id="59336540"/>
<sequence length="451" mass="51343">MSDYSDQENTMVGIEPDPGSPHRDDPKKALVREVILKTSDILGTRDRSSSSYPSLHEPASKCWDDLWDACRALLMYEGDIAGNERSEKQYQSLLAKIKTGELQAKHAAEIEHLSRDLSAKDESLKTLERNIEASKSQLLAKDQRLSRVHSALKAKNDRLSEMEDSPKSTVFQLKDELASKEKTINGLKDQQKTLTTQYRLKVQDNGKLHAMVAKSAQEIDPYDDQHITKQFTALEWHIGHLVRKHFPATRTKTSWKEYDNVRKADDRDYFLQAHIATVLAQMFFSHDARLFGLDGKLEEHQADFESLLQEHKVSPPEIVKWRIQTVKVSGLIASEHGDFRVVQIPEKLKENLKHVYKCLPEPKRWESAKSALLALCTSASNLALSLRRCRVEYEWLQVALPLPEGDFDRIEDYNVGVKGRTNEIVAIFFGPVYKQVEGVPVKLRNGTVLCG</sequence>
<evidence type="ECO:0000313" key="4">
    <source>
        <dbReference type="Proteomes" id="UP000593566"/>
    </source>
</evidence>
<dbReference type="Proteomes" id="UP000593566">
    <property type="component" value="Unassembled WGS sequence"/>
</dbReference>
<evidence type="ECO:0000256" key="2">
    <source>
        <dbReference type="SAM" id="MobiDB-lite"/>
    </source>
</evidence>
<organism evidence="3 4">
    <name type="scientific">Letharia lupina</name>
    <dbReference type="NCBI Taxonomy" id="560253"/>
    <lineage>
        <taxon>Eukaryota</taxon>
        <taxon>Fungi</taxon>
        <taxon>Dikarya</taxon>
        <taxon>Ascomycota</taxon>
        <taxon>Pezizomycotina</taxon>
        <taxon>Lecanoromycetes</taxon>
        <taxon>OSLEUM clade</taxon>
        <taxon>Lecanoromycetidae</taxon>
        <taxon>Lecanorales</taxon>
        <taxon>Lecanorineae</taxon>
        <taxon>Parmeliaceae</taxon>
        <taxon>Letharia</taxon>
    </lineage>
</organism>
<feature type="region of interest" description="Disordered" evidence="2">
    <location>
        <begin position="1"/>
        <end position="28"/>
    </location>
</feature>
<reference evidence="3 4" key="1">
    <citation type="journal article" date="2020" name="Genomics">
        <title>Complete, high-quality genomes from long-read metagenomic sequencing of two wolf lichen thalli reveals enigmatic genome architecture.</title>
        <authorList>
            <person name="McKenzie S.K."/>
            <person name="Walston R.F."/>
            <person name="Allen J.L."/>
        </authorList>
    </citation>
    <scope>NUCLEOTIDE SEQUENCE [LARGE SCALE GENOMIC DNA]</scope>
    <source>
        <strain evidence="3">WasteWater1</strain>
    </source>
</reference>
<comment type="caution">
    <text evidence="3">The sequence shown here is derived from an EMBL/GenBank/DDBJ whole genome shotgun (WGS) entry which is preliminary data.</text>
</comment>